<reference evidence="1" key="1">
    <citation type="submission" date="2019-08" db="EMBL/GenBank/DDBJ databases">
        <title>The genome of the North American firefly Photinus pyralis.</title>
        <authorList>
            <consortium name="Photinus pyralis genome working group"/>
            <person name="Fallon T.R."/>
            <person name="Sander Lower S.E."/>
            <person name="Weng J.-K."/>
        </authorList>
    </citation>
    <scope>NUCLEOTIDE SEQUENCE</scope>
    <source>
        <strain evidence="1">TRF0915ILg1</strain>
        <tissue evidence="1">Whole body</tissue>
    </source>
</reference>
<organism evidence="1 2">
    <name type="scientific">Ignelater luminosus</name>
    <name type="common">Cucubano</name>
    <name type="synonym">Pyrophorus luminosus</name>
    <dbReference type="NCBI Taxonomy" id="2038154"/>
    <lineage>
        <taxon>Eukaryota</taxon>
        <taxon>Metazoa</taxon>
        <taxon>Ecdysozoa</taxon>
        <taxon>Arthropoda</taxon>
        <taxon>Hexapoda</taxon>
        <taxon>Insecta</taxon>
        <taxon>Pterygota</taxon>
        <taxon>Neoptera</taxon>
        <taxon>Endopterygota</taxon>
        <taxon>Coleoptera</taxon>
        <taxon>Polyphaga</taxon>
        <taxon>Elateriformia</taxon>
        <taxon>Elateroidea</taxon>
        <taxon>Elateridae</taxon>
        <taxon>Agrypninae</taxon>
        <taxon>Pyrophorini</taxon>
        <taxon>Ignelater</taxon>
    </lineage>
</organism>
<protein>
    <submittedName>
        <fullName evidence="1">Uncharacterized protein</fullName>
    </submittedName>
</protein>
<sequence>MAFNEIRYGIFSTALVKKDSILRAFLRLRQQYAMILFEPTCRLKYDESEAILTIQEGGEVVEEEETDEEVSCKPALEKMKPNMFKKSI</sequence>
<dbReference type="Proteomes" id="UP000801492">
    <property type="component" value="Unassembled WGS sequence"/>
</dbReference>
<evidence type="ECO:0000313" key="2">
    <source>
        <dbReference type="Proteomes" id="UP000801492"/>
    </source>
</evidence>
<keyword evidence="2" id="KW-1185">Reference proteome</keyword>
<name>A0A8K0CCF0_IGNLU</name>
<accession>A0A8K0CCF0</accession>
<evidence type="ECO:0000313" key="1">
    <source>
        <dbReference type="EMBL" id="KAF2884723.1"/>
    </source>
</evidence>
<proteinExistence type="predicted"/>
<comment type="caution">
    <text evidence="1">The sequence shown here is derived from an EMBL/GenBank/DDBJ whole genome shotgun (WGS) entry which is preliminary data.</text>
</comment>
<gene>
    <name evidence="1" type="ORF">ILUMI_21449</name>
</gene>
<dbReference type="AlphaFoldDB" id="A0A8K0CCF0"/>
<dbReference type="EMBL" id="VTPC01090141">
    <property type="protein sequence ID" value="KAF2884723.1"/>
    <property type="molecule type" value="Genomic_DNA"/>
</dbReference>